<sequence>MLFEAIQTDSPQGPIASRLAKIGETMCGDKELWFSEEQESFDNHAERFANVPPGNSGIVTGDASIVHSTITAQTHKEIGKAPAIGREDDSQMRNRLMHGDAA</sequence>
<comment type="caution">
    <text evidence="1">The sequence shown here is derived from an EMBL/GenBank/DDBJ whole genome shotgun (WGS) entry which is preliminary data.</text>
</comment>
<reference evidence="1 2" key="1">
    <citation type="submission" date="2015-11" db="EMBL/GenBank/DDBJ databases">
        <authorList>
            <person name="Sahl J."/>
            <person name="Wagner D."/>
            <person name="Keim P."/>
        </authorList>
    </citation>
    <scope>NUCLEOTIDE SEQUENCE [LARGE SCALE GENOMIC DNA]</scope>
    <source>
        <strain evidence="1 2">BDU18</strain>
    </source>
</reference>
<gene>
    <name evidence="1" type="ORF">WS72_13245</name>
</gene>
<accession>A0ABR5TFP5</accession>
<evidence type="ECO:0000313" key="1">
    <source>
        <dbReference type="EMBL" id="KWZ43725.1"/>
    </source>
</evidence>
<dbReference type="EMBL" id="LNJQ01000001">
    <property type="protein sequence ID" value="KWZ43725.1"/>
    <property type="molecule type" value="Genomic_DNA"/>
</dbReference>
<evidence type="ECO:0000313" key="2">
    <source>
        <dbReference type="Proteomes" id="UP000070255"/>
    </source>
</evidence>
<keyword evidence="2" id="KW-1185">Reference proteome</keyword>
<name>A0ABR5TFP5_9BURK</name>
<organism evidence="1 2">
    <name type="scientific">Burkholderia savannae</name>
    <dbReference type="NCBI Taxonomy" id="1637837"/>
    <lineage>
        <taxon>Bacteria</taxon>
        <taxon>Pseudomonadati</taxon>
        <taxon>Pseudomonadota</taxon>
        <taxon>Betaproteobacteria</taxon>
        <taxon>Burkholderiales</taxon>
        <taxon>Burkholderiaceae</taxon>
        <taxon>Burkholderia</taxon>
        <taxon>pseudomallei group</taxon>
    </lineage>
</organism>
<dbReference type="Proteomes" id="UP000070255">
    <property type="component" value="Unassembled WGS sequence"/>
</dbReference>
<protein>
    <submittedName>
        <fullName evidence="1">Uncharacterized protein</fullName>
    </submittedName>
</protein>
<proteinExistence type="predicted"/>